<dbReference type="Proteomes" id="UP000268857">
    <property type="component" value="Unassembled WGS sequence"/>
</dbReference>
<dbReference type="PANTHER" id="PTHR46438">
    <property type="entry name" value="ALPHA/BETA-HYDROLASES SUPERFAMILY PROTEIN"/>
    <property type="match status" value="1"/>
</dbReference>
<proteinExistence type="predicted"/>
<dbReference type="PRINTS" id="PR00412">
    <property type="entry name" value="EPOXHYDRLASE"/>
</dbReference>
<evidence type="ECO:0000256" key="1">
    <source>
        <dbReference type="SAM" id="Phobius"/>
    </source>
</evidence>
<accession>A0A3S1AM56</accession>
<gene>
    <name evidence="3" type="ORF">PCC6912_14050</name>
</gene>
<dbReference type="InterPro" id="IPR029058">
    <property type="entry name" value="AB_hydrolase_fold"/>
</dbReference>
<dbReference type="InterPro" id="IPR000639">
    <property type="entry name" value="Epox_hydrolase-like"/>
</dbReference>
<comment type="caution">
    <text evidence="3">The sequence shown here is derived from an EMBL/GenBank/DDBJ whole genome shotgun (WGS) entry which is preliminary data.</text>
</comment>
<dbReference type="Gene3D" id="3.40.50.1820">
    <property type="entry name" value="alpha/beta hydrolase"/>
    <property type="match status" value="1"/>
</dbReference>
<dbReference type="GO" id="GO:0016787">
    <property type="term" value="F:hydrolase activity"/>
    <property type="evidence" value="ECO:0007669"/>
    <property type="project" value="UniProtKB-KW"/>
</dbReference>
<dbReference type="RefSeq" id="WP_016875434.1">
    <property type="nucleotide sequence ID" value="NZ_AJLN01000100.1"/>
</dbReference>
<keyword evidence="1" id="KW-0472">Membrane</keyword>
<keyword evidence="4" id="KW-1185">Reference proteome</keyword>
<organism evidence="3 4">
    <name type="scientific">Chlorogloeopsis fritschii PCC 6912</name>
    <dbReference type="NCBI Taxonomy" id="211165"/>
    <lineage>
        <taxon>Bacteria</taxon>
        <taxon>Bacillati</taxon>
        <taxon>Cyanobacteriota</taxon>
        <taxon>Cyanophyceae</taxon>
        <taxon>Nostocales</taxon>
        <taxon>Chlorogloeopsidaceae</taxon>
        <taxon>Chlorogloeopsis</taxon>
    </lineage>
</organism>
<dbReference type="InterPro" id="IPR000073">
    <property type="entry name" value="AB_hydrolase_1"/>
</dbReference>
<dbReference type="OrthoDB" id="9780765at2"/>
<keyword evidence="3" id="KW-0378">Hydrolase</keyword>
<dbReference type="Pfam" id="PF12697">
    <property type="entry name" value="Abhydrolase_6"/>
    <property type="match status" value="1"/>
</dbReference>
<dbReference type="STRING" id="211165.GCA_000317285_04006"/>
<evidence type="ECO:0000259" key="2">
    <source>
        <dbReference type="Pfam" id="PF12697"/>
    </source>
</evidence>
<keyword evidence="1" id="KW-1133">Transmembrane helix</keyword>
<dbReference type="SUPFAM" id="SSF53474">
    <property type="entry name" value="alpha/beta-Hydrolases"/>
    <property type="match status" value="1"/>
</dbReference>
<dbReference type="PRINTS" id="PR00111">
    <property type="entry name" value="ABHYDROLASE"/>
</dbReference>
<feature type="transmembrane region" description="Helical" evidence="1">
    <location>
        <begin position="44"/>
        <end position="63"/>
    </location>
</feature>
<evidence type="ECO:0000313" key="3">
    <source>
        <dbReference type="EMBL" id="RUR84510.1"/>
    </source>
</evidence>
<dbReference type="EMBL" id="RSCJ01000004">
    <property type="protein sequence ID" value="RUR84510.1"/>
    <property type="molecule type" value="Genomic_DNA"/>
</dbReference>
<sequence length="379" mass="43081">MNTSTQFYYPEFGIPSYLIVLLSAFPFSIFLITFAINQSDIISFYIYVYTACIIVGLPFMATLNRENTALQSVKKPVQERGITAIQQRGNHKDWQWRGWKVRYTFVSNPKSQLSVILLHGFGASIGHWRQNIPELAKYYNVYALDLLGFGASTKPDISYSVGLWVEQVYEFWQTFIKEPTVLVGNSIGSVTCLATAAAHPEMVRGVAMISLPDTSSTEELIPKPIRPLINRLKRICSSPLLLQPLFYLLRYPCILRHWLGMAYARKEAITEELIEILSAPARDRYSARAFCAIIKAMLSPQFYPCIKSSLSSLEIPSLLLWGKGDRMIPPTLSKRFLNYNPALQLIEVENAGHCAHDEHPEQVNRELLLWIQTEVLKAL</sequence>
<feature type="domain" description="AB hydrolase-1" evidence="2">
    <location>
        <begin position="115"/>
        <end position="365"/>
    </location>
</feature>
<dbReference type="AlphaFoldDB" id="A0A3S1AM56"/>
<evidence type="ECO:0000313" key="4">
    <source>
        <dbReference type="Proteomes" id="UP000268857"/>
    </source>
</evidence>
<name>A0A3S1AM56_CHLFR</name>
<protein>
    <submittedName>
        <fullName evidence="3">Alpha/beta hydrolase</fullName>
    </submittedName>
</protein>
<feature type="transmembrane region" description="Helical" evidence="1">
    <location>
        <begin position="12"/>
        <end position="32"/>
    </location>
</feature>
<reference evidence="3 4" key="1">
    <citation type="journal article" date="2019" name="Genome Biol. Evol.">
        <title>Day and night: Metabolic profiles and evolutionary relationships of six axenic non-marine cyanobacteria.</title>
        <authorList>
            <person name="Will S.E."/>
            <person name="Henke P."/>
            <person name="Boedeker C."/>
            <person name="Huang S."/>
            <person name="Brinkmann H."/>
            <person name="Rohde M."/>
            <person name="Jarek M."/>
            <person name="Friedl T."/>
            <person name="Seufert S."/>
            <person name="Schumacher M."/>
            <person name="Overmann J."/>
            <person name="Neumann-Schaal M."/>
            <person name="Petersen J."/>
        </authorList>
    </citation>
    <scope>NUCLEOTIDE SEQUENCE [LARGE SCALE GENOMIC DNA]</scope>
    <source>
        <strain evidence="3 4">PCC 6912</strain>
    </source>
</reference>
<keyword evidence="1" id="KW-0812">Transmembrane</keyword>
<dbReference type="PANTHER" id="PTHR46438:SF2">
    <property type="entry name" value="ALPHA_BETA-HYDROLASES SUPERFAMILY PROTEIN"/>
    <property type="match status" value="1"/>
</dbReference>